<sequence length="70" mass="8185">MDIGMVIYEKNWDTICKGARDDACAEHDTQTPTGVCNEENVPYQLYRLRMRRYLSSLRSEISREKKKAAE</sequence>
<evidence type="ECO:0000313" key="2">
    <source>
        <dbReference type="Proteomes" id="UP000176639"/>
    </source>
</evidence>
<dbReference type="Proteomes" id="UP000176639">
    <property type="component" value="Unassembled WGS sequence"/>
</dbReference>
<proteinExistence type="predicted"/>
<protein>
    <submittedName>
        <fullName evidence="1">Uncharacterized protein</fullName>
    </submittedName>
</protein>
<dbReference type="EMBL" id="MEYI01000036">
    <property type="protein sequence ID" value="OGD23550.1"/>
    <property type="molecule type" value="Genomic_DNA"/>
</dbReference>
<reference evidence="1 2" key="1">
    <citation type="journal article" date="2016" name="Nat. Commun.">
        <title>Thousands of microbial genomes shed light on interconnected biogeochemical processes in an aquifer system.</title>
        <authorList>
            <person name="Anantharaman K."/>
            <person name="Brown C.T."/>
            <person name="Hug L.A."/>
            <person name="Sharon I."/>
            <person name="Castelle C.J."/>
            <person name="Probst A.J."/>
            <person name="Thomas B.C."/>
            <person name="Singh A."/>
            <person name="Wilkins M.J."/>
            <person name="Karaoz U."/>
            <person name="Brodie E.L."/>
            <person name="Williams K.H."/>
            <person name="Hubbard S.S."/>
            <person name="Banfield J.F."/>
        </authorList>
    </citation>
    <scope>NUCLEOTIDE SEQUENCE [LARGE SCALE GENOMIC DNA]</scope>
</reference>
<dbReference type="AlphaFoldDB" id="A0A1F5AYT1"/>
<gene>
    <name evidence="1" type="ORF">A2Z10_00670</name>
</gene>
<accession>A0A1F5AYT1</accession>
<comment type="caution">
    <text evidence="1">The sequence shown here is derived from an EMBL/GenBank/DDBJ whole genome shotgun (WGS) entry which is preliminary data.</text>
</comment>
<organism evidence="1 2">
    <name type="scientific">Candidatus Azambacteria bacterium RBG_16_47_10</name>
    <dbReference type="NCBI Taxonomy" id="1797292"/>
    <lineage>
        <taxon>Bacteria</taxon>
        <taxon>Candidatus Azamiibacteriota</taxon>
    </lineage>
</organism>
<evidence type="ECO:0000313" key="1">
    <source>
        <dbReference type="EMBL" id="OGD23550.1"/>
    </source>
</evidence>
<name>A0A1F5AYT1_9BACT</name>